<feature type="domain" description="Protein kinase" evidence="5">
    <location>
        <begin position="109"/>
        <end position="366"/>
    </location>
</feature>
<dbReference type="PROSITE" id="PS50011">
    <property type="entry name" value="PROTEIN_KINASE_DOM"/>
    <property type="match status" value="1"/>
</dbReference>
<evidence type="ECO:0000259" key="5">
    <source>
        <dbReference type="PROSITE" id="PS50011"/>
    </source>
</evidence>
<dbReference type="GO" id="GO:0005524">
    <property type="term" value="F:ATP binding"/>
    <property type="evidence" value="ECO:0007669"/>
    <property type="project" value="UniProtKB-KW"/>
</dbReference>
<proteinExistence type="predicted"/>
<keyword evidence="1" id="KW-0547">Nucleotide-binding</keyword>
<sequence length="654" mass="74378">MDRRRSTSVMNSPIPRLLLLVLVLCCRQGAVQSQEIEPPSPVKHPHSKNEHQRIVLSIVLGVLTGLICAILTALLVRCFVRYISRTPILKGPVIFSPKIDPKTLQLALASENQLLGSSPIGKYCRTVLDNGLIIAVKQLGPFSECGSPEAQSKAAKRRIQQELEVLAGLRHRHLMSLRAYVREHDRFSLVYDFVPNGSLEDAMNRVRETELQLSWEVRLRIAVGVIKGLQYLHSYVPQIMHYNLKPTNVMLDSEFEPRLGDYGLAKLAPYLDVATSEYSAPECFQNGRYTDKSDIFSFGMILGVLLTGRDPTDPFFGEAARGGSLGRWLRHLQQAGEAREALDKSIIGEEVEEDEMLMAVRIAVYFTEAAISVDYWELLDFRNICFCNLHISLRIVYFYCFNRWIFTVVKKLEVKEISDFGVKVSRLTMWGHISIIFVFHHRMMVGLYWLSFLDKTFPKITGLLFARGSWKSLSAAVLPGYGKLGGVSSKSVFVNGTLHWVQLRDKEEQEHGQQHINIMSFDLSTELFGEIMMPEALRKRGSNCVFLKCGESLALIEIEIDYTTYVRICRLQVVRLQKHYKTLDFERQDWMLLGFKSQDELVFVDSINLRTIVAVDLKTNKAKDIGMFGSSFHLKSLPFVESLVLLDHPNAVSY</sequence>
<evidence type="ECO:0000313" key="7">
    <source>
        <dbReference type="Proteomes" id="UP000327157"/>
    </source>
</evidence>
<keyword evidence="6" id="KW-0675">Receptor</keyword>
<reference evidence="6 7" key="1">
    <citation type="submission" date="2019-09" db="EMBL/GenBank/DDBJ databases">
        <authorList>
            <person name="Ou C."/>
        </authorList>
    </citation>
    <scope>NUCLEOTIDE SEQUENCE [LARGE SCALE GENOMIC DNA]</scope>
    <source>
        <strain evidence="6">S2</strain>
        <tissue evidence="6">Leaf</tissue>
    </source>
</reference>
<dbReference type="InterPro" id="IPR006527">
    <property type="entry name" value="F-box-assoc_dom_typ1"/>
</dbReference>
<keyword evidence="6" id="KW-0808">Transferase</keyword>
<reference evidence="7" key="2">
    <citation type="submission" date="2019-10" db="EMBL/GenBank/DDBJ databases">
        <title>A de novo genome assembly of a pear dwarfing rootstock.</title>
        <authorList>
            <person name="Wang F."/>
            <person name="Wang J."/>
            <person name="Li S."/>
            <person name="Zhang Y."/>
            <person name="Fang M."/>
            <person name="Ma L."/>
            <person name="Zhao Y."/>
            <person name="Jiang S."/>
        </authorList>
    </citation>
    <scope>NUCLEOTIDE SEQUENCE [LARGE SCALE GENOMIC DNA]</scope>
</reference>
<organism evidence="6 7">
    <name type="scientific">Pyrus ussuriensis x Pyrus communis</name>
    <dbReference type="NCBI Taxonomy" id="2448454"/>
    <lineage>
        <taxon>Eukaryota</taxon>
        <taxon>Viridiplantae</taxon>
        <taxon>Streptophyta</taxon>
        <taxon>Embryophyta</taxon>
        <taxon>Tracheophyta</taxon>
        <taxon>Spermatophyta</taxon>
        <taxon>Magnoliopsida</taxon>
        <taxon>eudicotyledons</taxon>
        <taxon>Gunneridae</taxon>
        <taxon>Pentapetalae</taxon>
        <taxon>rosids</taxon>
        <taxon>fabids</taxon>
        <taxon>Rosales</taxon>
        <taxon>Rosaceae</taxon>
        <taxon>Amygdaloideae</taxon>
        <taxon>Maleae</taxon>
        <taxon>Pyrus</taxon>
    </lineage>
</organism>
<dbReference type="InterPro" id="IPR011009">
    <property type="entry name" value="Kinase-like_dom_sf"/>
</dbReference>
<dbReference type="SUPFAM" id="SSF56112">
    <property type="entry name" value="Protein kinase-like (PK-like)"/>
    <property type="match status" value="1"/>
</dbReference>
<evidence type="ECO:0000256" key="4">
    <source>
        <dbReference type="SAM" id="SignalP"/>
    </source>
</evidence>
<dbReference type="GO" id="GO:0005886">
    <property type="term" value="C:plasma membrane"/>
    <property type="evidence" value="ECO:0007669"/>
    <property type="project" value="TreeGrafter"/>
</dbReference>
<dbReference type="InterPro" id="IPR000719">
    <property type="entry name" value="Prot_kinase_dom"/>
</dbReference>
<evidence type="ECO:0000256" key="3">
    <source>
        <dbReference type="SAM" id="Phobius"/>
    </source>
</evidence>
<dbReference type="Gene3D" id="3.30.200.20">
    <property type="entry name" value="Phosphorylase Kinase, domain 1"/>
    <property type="match status" value="1"/>
</dbReference>
<dbReference type="Pfam" id="PF07734">
    <property type="entry name" value="FBA_1"/>
    <property type="match status" value="1"/>
</dbReference>
<name>A0A5N5HBL4_9ROSA</name>
<dbReference type="GO" id="GO:0004672">
    <property type="term" value="F:protein kinase activity"/>
    <property type="evidence" value="ECO:0007669"/>
    <property type="project" value="InterPro"/>
</dbReference>
<reference evidence="6 7" key="3">
    <citation type="submission" date="2019-11" db="EMBL/GenBank/DDBJ databases">
        <title>A de novo genome assembly of a pear dwarfing rootstock.</title>
        <authorList>
            <person name="Wang F."/>
            <person name="Wang J."/>
            <person name="Li S."/>
            <person name="Zhang Y."/>
            <person name="Fang M."/>
            <person name="Ma L."/>
            <person name="Zhao Y."/>
            <person name="Jiang S."/>
        </authorList>
    </citation>
    <scope>NUCLEOTIDE SEQUENCE [LARGE SCALE GENOMIC DNA]</scope>
    <source>
        <strain evidence="6">S2</strain>
        <tissue evidence="6">Leaf</tissue>
    </source>
</reference>
<keyword evidence="7" id="KW-1185">Reference proteome</keyword>
<dbReference type="PANTHER" id="PTHR27001:SF711">
    <property type="entry name" value="OS01G0927500 PROTEIN"/>
    <property type="match status" value="1"/>
</dbReference>
<keyword evidence="3" id="KW-1133">Transmembrane helix</keyword>
<keyword evidence="6" id="KW-0418">Kinase</keyword>
<gene>
    <name evidence="6" type="ORF">D8674_016678</name>
</gene>
<dbReference type="OrthoDB" id="4062651at2759"/>
<keyword evidence="4" id="KW-0732">Signal</keyword>
<evidence type="ECO:0000313" key="6">
    <source>
        <dbReference type="EMBL" id="KAB2625018.1"/>
    </source>
</evidence>
<dbReference type="Gene3D" id="1.10.510.10">
    <property type="entry name" value="Transferase(Phosphotransferase) domain 1"/>
    <property type="match status" value="1"/>
</dbReference>
<feature type="signal peptide" evidence="4">
    <location>
        <begin position="1"/>
        <end position="33"/>
    </location>
</feature>
<dbReference type="Pfam" id="PF00069">
    <property type="entry name" value="Pkinase"/>
    <property type="match status" value="1"/>
</dbReference>
<keyword evidence="3" id="KW-0472">Membrane</keyword>
<dbReference type="PANTHER" id="PTHR27001">
    <property type="entry name" value="OS01G0253100 PROTEIN"/>
    <property type="match status" value="1"/>
</dbReference>
<accession>A0A5N5HBL4</accession>
<dbReference type="AlphaFoldDB" id="A0A5N5HBL4"/>
<protein>
    <submittedName>
        <fullName evidence="6">Inactive leucine-rich repeat receptor-like protein kinase CORYNE</fullName>
    </submittedName>
</protein>
<dbReference type="EMBL" id="SMOL01000160">
    <property type="protein sequence ID" value="KAB2625018.1"/>
    <property type="molecule type" value="Genomic_DNA"/>
</dbReference>
<feature type="transmembrane region" description="Helical" evidence="3">
    <location>
        <begin position="57"/>
        <end position="80"/>
    </location>
</feature>
<dbReference type="Proteomes" id="UP000327157">
    <property type="component" value="Chromosome 16"/>
</dbReference>
<evidence type="ECO:0000256" key="2">
    <source>
        <dbReference type="ARBA" id="ARBA00022840"/>
    </source>
</evidence>
<keyword evidence="2" id="KW-0067">ATP-binding</keyword>
<evidence type="ECO:0000256" key="1">
    <source>
        <dbReference type="ARBA" id="ARBA00022741"/>
    </source>
</evidence>
<feature type="chain" id="PRO_5024322155" evidence="4">
    <location>
        <begin position="34"/>
        <end position="654"/>
    </location>
</feature>
<keyword evidence="3" id="KW-0812">Transmembrane</keyword>
<comment type="caution">
    <text evidence="6">The sequence shown here is derived from an EMBL/GenBank/DDBJ whole genome shotgun (WGS) entry which is preliminary data.</text>
</comment>